<dbReference type="Proteomes" id="UP001062846">
    <property type="component" value="Chromosome 4"/>
</dbReference>
<comment type="caution">
    <text evidence="1">The sequence shown here is derived from an EMBL/GenBank/DDBJ whole genome shotgun (WGS) entry which is preliminary data.</text>
</comment>
<reference evidence="1" key="1">
    <citation type="submission" date="2022-02" db="EMBL/GenBank/DDBJ databases">
        <title>Plant Genome Project.</title>
        <authorList>
            <person name="Zhang R.-G."/>
        </authorList>
    </citation>
    <scope>NUCLEOTIDE SEQUENCE</scope>
    <source>
        <strain evidence="1">AT1</strain>
    </source>
</reference>
<keyword evidence="2" id="KW-1185">Reference proteome</keyword>
<protein>
    <submittedName>
        <fullName evidence="1">Uncharacterized protein</fullName>
    </submittedName>
</protein>
<dbReference type="EMBL" id="CM046391">
    <property type="protein sequence ID" value="KAI8557759.1"/>
    <property type="molecule type" value="Genomic_DNA"/>
</dbReference>
<proteinExistence type="predicted"/>
<gene>
    <name evidence="1" type="ORF">RHMOL_Rhmol04G0034600</name>
</gene>
<name>A0ACC0NXS3_RHOML</name>
<accession>A0ACC0NXS3</accession>
<sequence>MEEVVLGRNSLLFILLFFACGSTCIHAGKPQTAVCIRLGSRCFLRLLTCPPECPMLKPTDPTAKACFADCNSRPCSTRCESRVANCNGYGALCYDPRFVGGDGVIFYFRGKSNEHFSLVSDTNLQINARFIGFRPKGRAKDYTWIQALGIIFGSHTFTLEATKATTWDNNTDHLKFSYDGNEVFLPENHLSSWNSPGNNFQLERISSKNNVIFSIPDVMEIAVKVVPVTKEDDKMHKYQIPSNDCFAHLELQFKFFSLSPHVEGVLGVTYQPDFKNPAKKGVSMPVVGGEDKYRTTSLLSADCNSCLSSPASRVQQRDMDNGKLDCNGGSSRGNGIVCKK</sequence>
<evidence type="ECO:0000313" key="1">
    <source>
        <dbReference type="EMBL" id="KAI8557759.1"/>
    </source>
</evidence>
<organism evidence="1 2">
    <name type="scientific">Rhododendron molle</name>
    <name type="common">Chinese azalea</name>
    <name type="synonym">Azalea mollis</name>
    <dbReference type="NCBI Taxonomy" id="49168"/>
    <lineage>
        <taxon>Eukaryota</taxon>
        <taxon>Viridiplantae</taxon>
        <taxon>Streptophyta</taxon>
        <taxon>Embryophyta</taxon>
        <taxon>Tracheophyta</taxon>
        <taxon>Spermatophyta</taxon>
        <taxon>Magnoliopsida</taxon>
        <taxon>eudicotyledons</taxon>
        <taxon>Gunneridae</taxon>
        <taxon>Pentapetalae</taxon>
        <taxon>asterids</taxon>
        <taxon>Ericales</taxon>
        <taxon>Ericaceae</taxon>
        <taxon>Ericoideae</taxon>
        <taxon>Rhodoreae</taxon>
        <taxon>Rhododendron</taxon>
    </lineage>
</organism>
<evidence type="ECO:0000313" key="2">
    <source>
        <dbReference type="Proteomes" id="UP001062846"/>
    </source>
</evidence>